<dbReference type="InterPro" id="IPR051005">
    <property type="entry name" value="Pentraxin_domain"/>
</dbReference>
<comment type="subcellular location">
    <subcellularLocation>
        <location evidence="1 9">Secreted</location>
    </subcellularLocation>
</comment>
<feature type="signal peptide" evidence="9">
    <location>
        <begin position="1"/>
        <end position="16"/>
    </location>
</feature>
<evidence type="ECO:0000256" key="9">
    <source>
        <dbReference type="RuleBase" id="RU362112"/>
    </source>
</evidence>
<dbReference type="GeneID" id="104961620"/>
<dbReference type="Pfam" id="PF00354">
    <property type="entry name" value="Pentaxin"/>
    <property type="match status" value="1"/>
</dbReference>
<dbReference type="Proteomes" id="UP000504611">
    <property type="component" value="Unplaced"/>
</dbReference>
<reference evidence="12" key="1">
    <citation type="submission" date="2025-08" db="UniProtKB">
        <authorList>
            <consortium name="RefSeq"/>
        </authorList>
    </citation>
    <scope>IDENTIFICATION</scope>
    <source>
        <tissue evidence="12">Muscle</tissue>
    </source>
</reference>
<comment type="subunit">
    <text evidence="9">Homopentamer. Pentaxin (or pentraxin) have a discoid arrangement of 5 non-covalently bound subunits.</text>
</comment>
<evidence type="ECO:0000313" key="12">
    <source>
        <dbReference type="RefSeq" id="XP_010788252.1"/>
    </source>
</evidence>
<dbReference type="GO" id="GO:0005576">
    <property type="term" value="C:extracellular region"/>
    <property type="evidence" value="ECO:0007669"/>
    <property type="project" value="UniProtKB-SubCell"/>
</dbReference>
<dbReference type="SUPFAM" id="SSF49899">
    <property type="entry name" value="Concanavalin A-like lectins/glucanases"/>
    <property type="match status" value="1"/>
</dbReference>
<dbReference type="PANTHER" id="PTHR45869:SF7">
    <property type="entry name" value="C-REACTIVE PROTEIN"/>
    <property type="match status" value="1"/>
</dbReference>
<protein>
    <recommendedName>
        <fullName evidence="9">Pentraxin family member</fullName>
    </recommendedName>
</protein>
<feature type="chain" id="PRO_5027153935" description="Pentraxin family member" evidence="9">
    <location>
        <begin position="17"/>
        <end position="223"/>
    </location>
</feature>
<sequence length="223" mass="24956">MEKLMLLMVIFGTCCAAPQDLSGKVFVFPKETNTDRVVLMTPKNRFNSVTTCLRYQSDLSRTYGIFSLATPSFNNDFLIFKSNAESDINLHARGENAGFTSLKLDANTWHSMCATWDSSTGLAQLWVDGKASTKKFVRTGAITGAPIAILGQEQDTYGGRFDAKQSFIGMISDFHMWDTVIPTCEIRHYMEDKHFSPGNVFSWKALDFQVKGQVLMELASEVM</sequence>
<evidence type="ECO:0000256" key="4">
    <source>
        <dbReference type="ARBA" id="ARBA00022729"/>
    </source>
</evidence>
<accession>A0A6I9PJ74</accession>
<evidence type="ECO:0000256" key="8">
    <source>
        <dbReference type="PROSITE-ProRule" id="PRU01172"/>
    </source>
</evidence>
<evidence type="ECO:0000256" key="2">
    <source>
        <dbReference type="ARBA" id="ARBA00022525"/>
    </source>
</evidence>
<evidence type="ECO:0000256" key="7">
    <source>
        <dbReference type="ARBA" id="ARBA00038102"/>
    </source>
</evidence>
<keyword evidence="3 9" id="KW-0479">Metal-binding</keyword>
<comment type="caution">
    <text evidence="8">Lacks conserved residue(s) required for the propagation of feature annotation.</text>
</comment>
<dbReference type="PROSITE" id="PS51828">
    <property type="entry name" value="PTX_2"/>
    <property type="match status" value="1"/>
</dbReference>
<organism evidence="11 12">
    <name type="scientific">Notothenia coriiceps</name>
    <name type="common">black rockcod</name>
    <dbReference type="NCBI Taxonomy" id="8208"/>
    <lineage>
        <taxon>Eukaryota</taxon>
        <taxon>Metazoa</taxon>
        <taxon>Chordata</taxon>
        <taxon>Craniata</taxon>
        <taxon>Vertebrata</taxon>
        <taxon>Euteleostomi</taxon>
        <taxon>Actinopterygii</taxon>
        <taxon>Neopterygii</taxon>
        <taxon>Teleostei</taxon>
        <taxon>Neoteleostei</taxon>
        <taxon>Acanthomorphata</taxon>
        <taxon>Eupercaria</taxon>
        <taxon>Perciformes</taxon>
        <taxon>Notothenioidei</taxon>
        <taxon>Nototheniidae</taxon>
        <taxon>Notothenia</taxon>
    </lineage>
</organism>
<dbReference type="OrthoDB" id="547680at2759"/>
<dbReference type="GO" id="GO:0046872">
    <property type="term" value="F:metal ion binding"/>
    <property type="evidence" value="ECO:0007669"/>
    <property type="project" value="UniProtKB-KW"/>
</dbReference>
<dbReference type="Gene3D" id="2.60.120.200">
    <property type="match status" value="1"/>
</dbReference>
<dbReference type="KEGG" id="ncc:104961620"/>
<evidence type="ECO:0000256" key="6">
    <source>
        <dbReference type="ARBA" id="ARBA00023157"/>
    </source>
</evidence>
<keyword evidence="5 9" id="KW-0106">Calcium</keyword>
<proteinExistence type="inferred from homology"/>
<dbReference type="PANTHER" id="PTHR45869">
    <property type="entry name" value="C-REACTIVE PROTEIN-RELATED"/>
    <property type="match status" value="1"/>
</dbReference>
<dbReference type="FunFam" id="2.60.120.200:FF:000070">
    <property type="entry name" value="Serum amyloid P-component"/>
    <property type="match status" value="1"/>
</dbReference>
<feature type="domain" description="Pentraxin (PTX)" evidence="10">
    <location>
        <begin position="22"/>
        <end position="223"/>
    </location>
</feature>
<keyword evidence="4 9" id="KW-0732">Signal</keyword>
<dbReference type="SMART" id="SM00159">
    <property type="entry name" value="PTX"/>
    <property type="match status" value="1"/>
</dbReference>
<name>A0A6I9PJ74_9TELE</name>
<keyword evidence="2" id="KW-0964">Secreted</keyword>
<evidence type="ECO:0000256" key="1">
    <source>
        <dbReference type="ARBA" id="ARBA00004613"/>
    </source>
</evidence>
<dbReference type="AlphaFoldDB" id="A0A6I9PJ74"/>
<keyword evidence="11" id="KW-1185">Reference proteome</keyword>
<dbReference type="InterPro" id="IPR001759">
    <property type="entry name" value="PTX_dom"/>
</dbReference>
<dbReference type="PRINTS" id="PR00895">
    <property type="entry name" value="PENTAXIN"/>
</dbReference>
<keyword evidence="6" id="KW-1015">Disulfide bond</keyword>
<dbReference type="InterPro" id="IPR013320">
    <property type="entry name" value="ConA-like_dom_sf"/>
</dbReference>
<gene>
    <name evidence="12" type="primary">LOC104961620</name>
</gene>
<dbReference type="RefSeq" id="XP_010788252.1">
    <property type="nucleotide sequence ID" value="XM_010789950.1"/>
</dbReference>
<comment type="similarity">
    <text evidence="7 9">Belongs to the pentraxin family.</text>
</comment>
<comment type="cofactor">
    <cofactor evidence="9">
        <name>Ca(2+)</name>
        <dbReference type="ChEBI" id="CHEBI:29108"/>
    </cofactor>
    <text evidence="9">Binds 2 calcium ions per subunit.</text>
</comment>
<evidence type="ECO:0000313" key="11">
    <source>
        <dbReference type="Proteomes" id="UP000504611"/>
    </source>
</evidence>
<evidence type="ECO:0000256" key="5">
    <source>
        <dbReference type="ARBA" id="ARBA00022837"/>
    </source>
</evidence>
<evidence type="ECO:0000259" key="10">
    <source>
        <dbReference type="PROSITE" id="PS51828"/>
    </source>
</evidence>
<evidence type="ECO:0000256" key="3">
    <source>
        <dbReference type="ARBA" id="ARBA00022723"/>
    </source>
</evidence>